<gene>
    <name evidence="1" type="ORF">S12H4_56612</name>
</gene>
<dbReference type="AlphaFoldDB" id="X1UL70"/>
<feature type="non-terminal residue" evidence="1">
    <location>
        <position position="1"/>
    </location>
</feature>
<protein>
    <submittedName>
        <fullName evidence="1">Uncharacterized protein</fullName>
    </submittedName>
</protein>
<comment type="caution">
    <text evidence="1">The sequence shown here is derived from an EMBL/GenBank/DDBJ whole genome shotgun (WGS) entry which is preliminary data.</text>
</comment>
<evidence type="ECO:0000313" key="1">
    <source>
        <dbReference type="EMBL" id="GAJ18213.1"/>
    </source>
</evidence>
<sequence length="135" mass="16062">IYFTTDPPSQYTIIILWMYILPVKIDENGNFTVNDIETTIRKYYGKWDRGRTYFKIAWLKEALQNLCDMEWIKKVSADNYQIVKNLNLSGDVHDIICSKLAKLIYEREMEEMEEMKKDKKGQLSLFDFVNNDSNN</sequence>
<reference evidence="1" key="1">
    <citation type="journal article" date="2014" name="Front. Microbiol.">
        <title>High frequency of phylogenetically diverse reductive dehalogenase-homologous genes in deep subseafloor sedimentary metagenomes.</title>
        <authorList>
            <person name="Kawai M."/>
            <person name="Futagami T."/>
            <person name="Toyoda A."/>
            <person name="Takaki Y."/>
            <person name="Nishi S."/>
            <person name="Hori S."/>
            <person name="Arai W."/>
            <person name="Tsubouchi T."/>
            <person name="Morono Y."/>
            <person name="Uchiyama I."/>
            <person name="Ito T."/>
            <person name="Fujiyama A."/>
            <person name="Inagaki F."/>
            <person name="Takami H."/>
        </authorList>
    </citation>
    <scope>NUCLEOTIDE SEQUENCE</scope>
    <source>
        <strain evidence="1">Expedition CK06-06</strain>
    </source>
</reference>
<name>X1UL70_9ZZZZ</name>
<proteinExistence type="predicted"/>
<dbReference type="EMBL" id="BARW01036479">
    <property type="protein sequence ID" value="GAJ18213.1"/>
    <property type="molecule type" value="Genomic_DNA"/>
</dbReference>
<accession>X1UL70</accession>
<organism evidence="1">
    <name type="scientific">marine sediment metagenome</name>
    <dbReference type="NCBI Taxonomy" id="412755"/>
    <lineage>
        <taxon>unclassified sequences</taxon>
        <taxon>metagenomes</taxon>
        <taxon>ecological metagenomes</taxon>
    </lineage>
</organism>